<dbReference type="EMBL" id="BAAAVT010000007">
    <property type="protein sequence ID" value="GAA3061738.1"/>
    <property type="molecule type" value="Genomic_DNA"/>
</dbReference>
<dbReference type="InterPro" id="IPR002933">
    <property type="entry name" value="Peptidase_M20"/>
</dbReference>
<reference evidence="3" key="1">
    <citation type="journal article" date="2019" name="Int. J. Syst. Evol. Microbiol.">
        <title>The Global Catalogue of Microorganisms (GCM) 10K type strain sequencing project: providing services to taxonomists for standard genome sequencing and annotation.</title>
        <authorList>
            <consortium name="The Broad Institute Genomics Platform"/>
            <consortium name="The Broad Institute Genome Sequencing Center for Infectious Disease"/>
            <person name="Wu L."/>
            <person name="Ma J."/>
        </authorList>
    </citation>
    <scope>NUCLEOTIDE SEQUENCE [LARGE SCALE GENOMIC DNA]</scope>
    <source>
        <strain evidence="3">JCM 14309</strain>
    </source>
</reference>
<dbReference type="Proteomes" id="UP001500236">
    <property type="component" value="Unassembled WGS sequence"/>
</dbReference>
<organism evidence="2 3">
    <name type="scientific">Nesterenkonia aethiopica</name>
    <dbReference type="NCBI Taxonomy" id="269144"/>
    <lineage>
        <taxon>Bacteria</taxon>
        <taxon>Bacillati</taxon>
        <taxon>Actinomycetota</taxon>
        <taxon>Actinomycetes</taxon>
        <taxon>Micrococcales</taxon>
        <taxon>Micrococcaceae</taxon>
        <taxon>Nesterenkonia</taxon>
    </lineage>
</organism>
<protein>
    <submittedName>
        <fullName evidence="2">M20 family metallopeptidase</fullName>
    </submittedName>
</protein>
<dbReference type="PIRSF" id="PIRSF005962">
    <property type="entry name" value="Pept_M20D_amidohydro"/>
    <property type="match status" value="1"/>
</dbReference>
<name>A0ABP6LY60_9MICC</name>
<evidence type="ECO:0000313" key="3">
    <source>
        <dbReference type="Proteomes" id="UP001500236"/>
    </source>
</evidence>
<keyword evidence="3" id="KW-1185">Reference proteome</keyword>
<proteinExistence type="predicted"/>
<gene>
    <name evidence="2" type="ORF">GCM10010529_14050</name>
</gene>
<feature type="domain" description="Peptidase M20 dimerisation" evidence="1">
    <location>
        <begin position="201"/>
        <end position="297"/>
    </location>
</feature>
<evidence type="ECO:0000313" key="2">
    <source>
        <dbReference type="EMBL" id="GAA3061738.1"/>
    </source>
</evidence>
<dbReference type="Gene3D" id="3.30.70.360">
    <property type="match status" value="1"/>
</dbReference>
<dbReference type="InterPro" id="IPR011650">
    <property type="entry name" value="Peptidase_M20_dimer"/>
</dbReference>
<dbReference type="SUPFAM" id="SSF55031">
    <property type="entry name" value="Bacterial exopeptidase dimerisation domain"/>
    <property type="match status" value="1"/>
</dbReference>
<dbReference type="PANTHER" id="PTHR11014">
    <property type="entry name" value="PEPTIDASE M20 FAMILY MEMBER"/>
    <property type="match status" value="1"/>
</dbReference>
<dbReference type="InterPro" id="IPR036264">
    <property type="entry name" value="Bact_exopeptidase_dim_dom"/>
</dbReference>
<dbReference type="InterPro" id="IPR017439">
    <property type="entry name" value="Amidohydrolase"/>
</dbReference>
<evidence type="ECO:0000259" key="1">
    <source>
        <dbReference type="Pfam" id="PF07687"/>
    </source>
</evidence>
<sequence>MTENPTPTLAGFALDAAERDQMHQLYRTLHAEPELSMQEHRTAARIEGILGDLGVEHFRCGGTGVVGILRNGAGPVVAFRADTDGLPIEEQTGLEYASTARGVLPDGTEVPVMHGCGHDTHVAALITATRLLVRERQRWSGTVVLIFQPGEETAAGARAMVDDGLWDRAPRPEVVLGQHVSPAKAGTVLLSRGPAMAMADSLRVRVLGRQTHGSQPENGRDPIVAAAAMVTRLQTIVSRELAPQDPAVVTVGTFHAGLKENIIPAEAEFTINVRTLSGEVRQKVLSSIRRIIGAEALAADLEEPEISEIYDFPLNHNDEDQATTLLSVLGSALGEEAVTETGPKMGSEDFGWLGESIGVPSVFWFFGGTADGDPEGPTNHSPFFGPVLEPTLGTGVTAALAGLLHWVGVRD</sequence>
<accession>A0ABP6LY60</accession>
<dbReference type="SUPFAM" id="SSF53187">
    <property type="entry name" value="Zn-dependent exopeptidases"/>
    <property type="match status" value="1"/>
</dbReference>
<dbReference type="Pfam" id="PF07687">
    <property type="entry name" value="M20_dimer"/>
    <property type="match status" value="1"/>
</dbReference>
<dbReference type="NCBIfam" id="TIGR01891">
    <property type="entry name" value="amidohydrolases"/>
    <property type="match status" value="1"/>
</dbReference>
<dbReference type="RefSeq" id="WP_344684366.1">
    <property type="nucleotide sequence ID" value="NZ_BAAAVT010000007.1"/>
</dbReference>
<comment type="caution">
    <text evidence="2">The sequence shown here is derived from an EMBL/GenBank/DDBJ whole genome shotgun (WGS) entry which is preliminary data.</text>
</comment>
<dbReference type="Pfam" id="PF01546">
    <property type="entry name" value="Peptidase_M20"/>
    <property type="match status" value="1"/>
</dbReference>
<dbReference type="Gene3D" id="3.40.630.10">
    <property type="entry name" value="Zn peptidases"/>
    <property type="match status" value="1"/>
</dbReference>
<dbReference type="PANTHER" id="PTHR11014:SF63">
    <property type="entry name" value="METALLOPEPTIDASE, PUTATIVE (AFU_ORTHOLOGUE AFUA_6G09600)-RELATED"/>
    <property type="match status" value="1"/>
</dbReference>